<dbReference type="Proteomes" id="UP000503264">
    <property type="component" value="Chromosome"/>
</dbReference>
<keyword evidence="3" id="KW-0269">Exonuclease</keyword>
<dbReference type="AlphaFoldDB" id="A0A6G5QH12"/>
<dbReference type="PANTHER" id="PTHR42834">
    <property type="entry name" value="ENDONUCLEASE/EXONUCLEASE/PHOSPHATASE FAMILY PROTEIN (AFU_ORTHOLOGUE AFUA_3G09210)"/>
    <property type="match status" value="1"/>
</dbReference>
<feature type="domain" description="Endonuclease/exonuclease/phosphatase" evidence="2">
    <location>
        <begin position="21"/>
        <end position="187"/>
    </location>
</feature>
<dbReference type="InterPro" id="IPR036691">
    <property type="entry name" value="Endo/exonu/phosph_ase_sf"/>
</dbReference>
<dbReference type="GO" id="GO:0004519">
    <property type="term" value="F:endonuclease activity"/>
    <property type="evidence" value="ECO:0007669"/>
    <property type="project" value="UniProtKB-KW"/>
</dbReference>
<dbReference type="RefSeq" id="WP_169752401.1">
    <property type="nucleotide sequence ID" value="NZ_CP012542.1"/>
</dbReference>
<evidence type="ECO:0000313" key="3">
    <source>
        <dbReference type="EMBL" id="QCD44993.1"/>
    </source>
</evidence>
<dbReference type="PANTHER" id="PTHR42834:SF1">
    <property type="entry name" value="ENDONUCLEASE_EXONUCLEASE_PHOSPHATASE FAMILY PROTEIN (AFU_ORTHOLOGUE AFUA_3G09210)"/>
    <property type="match status" value="1"/>
</dbReference>
<sequence length="297" mass="33847">MKKFLIFVLLSVCAFSQTLKIATYNVENLFDGKNNGNEYPDFRIGKSKWSDDKFKDKLKNIKQVINSVNADIIALQEIENEIVLKELVKDTQYKFLSFCSPKNSPVGLGIISKIKPSSERECISVKGVKTRDILKQKFSLDGKEFVIFVNHFPAFKNGLDKQESAVKTLLKAIREESLPVIALGDFNTPFGKKNILAPIEINENFKNLWRELNASERYSFAGYGKKRAIDHVLLSPSFFKDEPFYACGSFGVFKSGLVDDKGYAKKENNENLYSDHLPLVFEISTDRDKKCGFWSKF</sequence>
<dbReference type="InterPro" id="IPR005135">
    <property type="entry name" value="Endo/exonuclease/phosphatase"/>
</dbReference>
<feature type="chain" id="PRO_5026331125" evidence="1">
    <location>
        <begin position="22"/>
        <end position="297"/>
    </location>
</feature>
<gene>
    <name evidence="3" type="ORF">CMUC_1227</name>
</gene>
<keyword evidence="1" id="KW-0732">Signal</keyword>
<protein>
    <submittedName>
        <fullName evidence="3">Putative endonuclease/exonuclease/phosphatase</fullName>
    </submittedName>
</protein>
<keyword evidence="3" id="KW-0255">Endonuclease</keyword>
<evidence type="ECO:0000256" key="1">
    <source>
        <dbReference type="SAM" id="SignalP"/>
    </source>
</evidence>
<organism evidence="3 4">
    <name type="scientific">Campylobacter mucosalis CCUG 21559</name>
    <dbReference type="NCBI Taxonomy" id="1032067"/>
    <lineage>
        <taxon>Bacteria</taxon>
        <taxon>Pseudomonadati</taxon>
        <taxon>Campylobacterota</taxon>
        <taxon>Epsilonproteobacteria</taxon>
        <taxon>Campylobacterales</taxon>
        <taxon>Campylobacteraceae</taxon>
        <taxon>Campylobacter</taxon>
    </lineage>
</organism>
<dbReference type="Gene3D" id="3.60.10.10">
    <property type="entry name" value="Endonuclease/exonuclease/phosphatase"/>
    <property type="match status" value="1"/>
</dbReference>
<feature type="signal peptide" evidence="1">
    <location>
        <begin position="1"/>
        <end position="21"/>
    </location>
</feature>
<name>A0A6G5QH12_9BACT</name>
<dbReference type="GO" id="GO:0004527">
    <property type="term" value="F:exonuclease activity"/>
    <property type="evidence" value="ECO:0007669"/>
    <property type="project" value="UniProtKB-KW"/>
</dbReference>
<keyword evidence="4" id="KW-1185">Reference proteome</keyword>
<evidence type="ECO:0000313" key="4">
    <source>
        <dbReference type="Proteomes" id="UP000503264"/>
    </source>
</evidence>
<evidence type="ECO:0000259" key="2">
    <source>
        <dbReference type="Pfam" id="PF19580"/>
    </source>
</evidence>
<keyword evidence="3" id="KW-0540">Nuclease</keyword>
<keyword evidence="3" id="KW-0378">Hydrolase</keyword>
<dbReference type="Pfam" id="PF19580">
    <property type="entry name" value="Exo_endo_phos_3"/>
    <property type="match status" value="1"/>
</dbReference>
<reference evidence="3 4" key="1">
    <citation type="submission" date="2016-07" db="EMBL/GenBank/DDBJ databases">
        <title>Comparative genomics of the Campylobacter concisus group.</title>
        <authorList>
            <person name="Miller W.G."/>
            <person name="Yee E."/>
            <person name="Chapman M.H."/>
            <person name="Huynh S."/>
            <person name="Bono J.L."/>
            <person name="On S.L.W."/>
            <person name="StLeger J."/>
            <person name="Foster G."/>
            <person name="Parker C.T."/>
        </authorList>
    </citation>
    <scope>NUCLEOTIDE SEQUENCE [LARGE SCALE GENOMIC DNA]</scope>
    <source>
        <strain evidence="3 4">CCUG 21559</strain>
    </source>
</reference>
<proteinExistence type="predicted"/>
<dbReference type="SUPFAM" id="SSF56219">
    <property type="entry name" value="DNase I-like"/>
    <property type="match status" value="1"/>
</dbReference>
<dbReference type="EMBL" id="CP012542">
    <property type="protein sequence ID" value="QCD44993.1"/>
    <property type="molecule type" value="Genomic_DNA"/>
</dbReference>
<accession>A0A6G5QH12</accession>